<protein>
    <recommendedName>
        <fullName evidence="6">subtilisin</fullName>
        <ecNumber evidence="6">3.4.21.62</ecNumber>
    </recommendedName>
</protein>
<reference evidence="9" key="1">
    <citation type="submission" date="2021-12" db="EMBL/GenBank/DDBJ databases">
        <title>Prjna785345.</title>
        <authorList>
            <person name="Rujirawat T."/>
            <person name="Krajaejun T."/>
        </authorList>
    </citation>
    <scope>NUCLEOTIDE SEQUENCE</scope>
    <source>
        <strain evidence="9">Pi057C3</strain>
    </source>
</reference>
<dbReference type="InterPro" id="IPR022398">
    <property type="entry name" value="Peptidase_S8_His-AS"/>
</dbReference>
<evidence type="ECO:0000256" key="5">
    <source>
        <dbReference type="ARBA" id="ARBA00023529"/>
    </source>
</evidence>
<dbReference type="PANTHER" id="PTHR43806:SF67">
    <property type="entry name" value="EGF-LIKE DOMAIN-CONTAINING PROTEIN"/>
    <property type="match status" value="1"/>
</dbReference>
<dbReference type="SUPFAM" id="SSF52743">
    <property type="entry name" value="Subtilisin-like"/>
    <property type="match status" value="1"/>
</dbReference>
<comment type="catalytic activity">
    <reaction evidence="5">
        <text>Hydrolysis of proteins with broad specificity for peptide bonds, and a preference for a large uncharged residue in P1. Hydrolyzes peptide amides.</text>
        <dbReference type="EC" id="3.4.21.62"/>
    </reaction>
</comment>
<dbReference type="GO" id="GO:0004252">
    <property type="term" value="F:serine-type endopeptidase activity"/>
    <property type="evidence" value="ECO:0007669"/>
    <property type="project" value="UniProtKB-EC"/>
</dbReference>
<keyword evidence="3" id="KW-0378">Hydrolase</keyword>
<dbReference type="PROSITE" id="PS00136">
    <property type="entry name" value="SUBTILASE_ASP"/>
    <property type="match status" value="1"/>
</dbReference>
<evidence type="ECO:0000256" key="6">
    <source>
        <dbReference type="ARBA" id="ARBA00023619"/>
    </source>
</evidence>
<dbReference type="InterPro" id="IPR000209">
    <property type="entry name" value="Peptidase_S8/S53_dom"/>
</dbReference>
<evidence type="ECO:0000256" key="7">
    <source>
        <dbReference type="PROSITE-ProRule" id="PRU01240"/>
    </source>
</evidence>
<evidence type="ECO:0000256" key="4">
    <source>
        <dbReference type="ARBA" id="ARBA00022825"/>
    </source>
</evidence>
<dbReference type="PRINTS" id="PR00723">
    <property type="entry name" value="SUBTILISIN"/>
</dbReference>
<dbReference type="Proteomes" id="UP001209570">
    <property type="component" value="Unassembled WGS sequence"/>
</dbReference>
<feature type="domain" description="Peptidase S8/S53" evidence="8">
    <location>
        <begin position="69"/>
        <end position="231"/>
    </location>
</feature>
<dbReference type="GO" id="GO:0006508">
    <property type="term" value="P:proteolysis"/>
    <property type="evidence" value="ECO:0007669"/>
    <property type="project" value="UniProtKB-KW"/>
</dbReference>
<evidence type="ECO:0000313" key="10">
    <source>
        <dbReference type="Proteomes" id="UP001209570"/>
    </source>
</evidence>
<accession>A0AAD5Q0I1</accession>
<dbReference type="PROSITE" id="PS51892">
    <property type="entry name" value="SUBTILASE"/>
    <property type="match status" value="1"/>
</dbReference>
<evidence type="ECO:0000256" key="2">
    <source>
        <dbReference type="ARBA" id="ARBA00022670"/>
    </source>
</evidence>
<organism evidence="9 10">
    <name type="scientific">Pythium insidiosum</name>
    <name type="common">Pythiosis disease agent</name>
    <dbReference type="NCBI Taxonomy" id="114742"/>
    <lineage>
        <taxon>Eukaryota</taxon>
        <taxon>Sar</taxon>
        <taxon>Stramenopiles</taxon>
        <taxon>Oomycota</taxon>
        <taxon>Peronosporomycetes</taxon>
        <taxon>Pythiales</taxon>
        <taxon>Pythiaceae</taxon>
        <taxon>Pythium</taxon>
    </lineage>
</organism>
<dbReference type="InterPro" id="IPR015500">
    <property type="entry name" value="Peptidase_S8_subtilisin-rel"/>
</dbReference>
<evidence type="ECO:0000256" key="3">
    <source>
        <dbReference type="ARBA" id="ARBA00022801"/>
    </source>
</evidence>
<evidence type="ECO:0000313" key="9">
    <source>
        <dbReference type="EMBL" id="KAJ0390087.1"/>
    </source>
</evidence>
<proteinExistence type="inferred from homology"/>
<dbReference type="PANTHER" id="PTHR43806">
    <property type="entry name" value="PEPTIDASE S8"/>
    <property type="match status" value="1"/>
</dbReference>
<evidence type="ECO:0000256" key="1">
    <source>
        <dbReference type="ARBA" id="ARBA00011073"/>
    </source>
</evidence>
<keyword evidence="2" id="KW-0645">Protease</keyword>
<comment type="caution">
    <text evidence="9">The sequence shown here is derived from an EMBL/GenBank/DDBJ whole genome shotgun (WGS) entry which is preliminary data.</text>
</comment>
<dbReference type="EC" id="3.4.21.62" evidence="6"/>
<dbReference type="InterPro" id="IPR036852">
    <property type="entry name" value="Peptidase_S8/S53_dom_sf"/>
</dbReference>
<comment type="caution">
    <text evidence="7">Lacks conserved residue(s) required for the propagation of feature annotation.</text>
</comment>
<dbReference type="Pfam" id="PF00082">
    <property type="entry name" value="Peptidase_S8"/>
    <property type="match status" value="1"/>
</dbReference>
<name>A0AAD5Q0I1_PYTIN</name>
<dbReference type="PROSITE" id="PS00137">
    <property type="entry name" value="SUBTILASE_HIS"/>
    <property type="match status" value="1"/>
</dbReference>
<evidence type="ECO:0000259" key="8">
    <source>
        <dbReference type="Pfam" id="PF00082"/>
    </source>
</evidence>
<dbReference type="Gene3D" id="3.40.50.200">
    <property type="entry name" value="Peptidase S8/S53 domain"/>
    <property type="match status" value="1"/>
</dbReference>
<gene>
    <name evidence="9" type="ORF">P43SY_011721</name>
</gene>
<dbReference type="AlphaFoldDB" id="A0AAD5Q0I1"/>
<comment type="similarity">
    <text evidence="1 7">Belongs to the peptidase S8 family.</text>
</comment>
<sequence>MLVAGATPELIEQLSQLPEVESVTPEQILPLVTPVLETASTIMLSAPTTAQWGVNMINSRSVWATGNLGQGVTVGIIDTGVRATHEAIRGNFRQSFGWFDPERRQLTPYDATGHGTHVTGIIAGNNGIGVAPGAQWIMCKGCRSNGCYASDLLACFQFMLCPTTPDGVTRDCAKAPQVVNNSYGGGRGLTLFDSVIAAWRAAGIIPVMAAGNTGPNCGTVQSPGDHPSVLTT</sequence>
<dbReference type="InterPro" id="IPR023827">
    <property type="entry name" value="Peptidase_S8_Asp-AS"/>
</dbReference>
<dbReference type="EMBL" id="JAKCXM010002632">
    <property type="protein sequence ID" value="KAJ0390087.1"/>
    <property type="molecule type" value="Genomic_DNA"/>
</dbReference>
<dbReference type="InterPro" id="IPR050131">
    <property type="entry name" value="Peptidase_S8_subtilisin-like"/>
</dbReference>
<keyword evidence="4" id="KW-0720">Serine protease</keyword>
<keyword evidence="10" id="KW-1185">Reference proteome</keyword>